<proteinExistence type="predicted"/>
<evidence type="ECO:0000256" key="2">
    <source>
        <dbReference type="ARBA" id="ARBA00012483"/>
    </source>
</evidence>
<dbReference type="SUPFAM" id="SSF57850">
    <property type="entry name" value="RING/U-box"/>
    <property type="match status" value="1"/>
</dbReference>
<evidence type="ECO:0000256" key="1">
    <source>
        <dbReference type="ARBA" id="ARBA00000900"/>
    </source>
</evidence>
<sequence>MSRRNTHWCHRCMRAIRPRGRDVLCPYCDSGFVQELGDMGLNLNDFLETEPGDYHEHRSGLLNAIAALLRQRMLGRNHGFELPERPDTIPRERMGFDPSPLLLFHGQVPEDRGFDVLFNGGPGFGIRRSNIADYFMGPGLEDLIEHLTMGNHRGPPPAARSSIDAMPTIKIRQRHLRGDSHCPVCKERFELGSEAREMPCKHLYHSDCIVPWLTQHNSCPVCRQELPPNASGDSYSRLGSSARGGGSGGSGYSEGGRRNQGRRNPFSFFWPSSSSTNAATSSHQHGAEDNSSGTTGHDQQMSYFGWPFS</sequence>
<evidence type="ECO:0000313" key="11">
    <source>
        <dbReference type="EMBL" id="KAG0489567.1"/>
    </source>
</evidence>
<dbReference type="InterPro" id="IPR039525">
    <property type="entry name" value="RNF126-like_zinc-ribbon"/>
</dbReference>
<organism evidence="11 12">
    <name type="scientific">Vanilla planifolia</name>
    <name type="common">Vanilla</name>
    <dbReference type="NCBI Taxonomy" id="51239"/>
    <lineage>
        <taxon>Eukaryota</taxon>
        <taxon>Viridiplantae</taxon>
        <taxon>Streptophyta</taxon>
        <taxon>Embryophyta</taxon>
        <taxon>Tracheophyta</taxon>
        <taxon>Spermatophyta</taxon>
        <taxon>Magnoliopsida</taxon>
        <taxon>Liliopsida</taxon>
        <taxon>Asparagales</taxon>
        <taxon>Orchidaceae</taxon>
        <taxon>Vanilloideae</taxon>
        <taxon>Vanilleae</taxon>
        <taxon>Vanilla</taxon>
    </lineage>
</organism>
<keyword evidence="7" id="KW-0862">Zinc</keyword>
<comment type="catalytic activity">
    <reaction evidence="1">
        <text>S-ubiquitinyl-[E2 ubiquitin-conjugating enzyme]-L-cysteine + [acceptor protein]-L-lysine = [E2 ubiquitin-conjugating enzyme]-L-cysteine + N(6)-ubiquitinyl-[acceptor protein]-L-lysine.</text>
        <dbReference type="EC" id="2.3.2.27"/>
    </reaction>
</comment>
<evidence type="ECO:0000256" key="8">
    <source>
        <dbReference type="PROSITE-ProRule" id="PRU00175"/>
    </source>
</evidence>
<dbReference type="InterPro" id="IPR013083">
    <property type="entry name" value="Znf_RING/FYVE/PHD"/>
</dbReference>
<keyword evidence="6" id="KW-0833">Ubl conjugation pathway</keyword>
<evidence type="ECO:0000313" key="12">
    <source>
        <dbReference type="Proteomes" id="UP000639772"/>
    </source>
</evidence>
<dbReference type="Pfam" id="PF13639">
    <property type="entry name" value="zf-RING_2"/>
    <property type="match status" value="1"/>
</dbReference>
<dbReference type="GO" id="GO:0061630">
    <property type="term" value="F:ubiquitin protein ligase activity"/>
    <property type="evidence" value="ECO:0007669"/>
    <property type="project" value="UniProtKB-EC"/>
</dbReference>
<evidence type="ECO:0000256" key="5">
    <source>
        <dbReference type="ARBA" id="ARBA00022771"/>
    </source>
</evidence>
<keyword evidence="5 8" id="KW-0863">Zinc-finger</keyword>
<dbReference type="GO" id="GO:0016567">
    <property type="term" value="P:protein ubiquitination"/>
    <property type="evidence" value="ECO:0007669"/>
    <property type="project" value="TreeGrafter"/>
</dbReference>
<evidence type="ECO:0000256" key="9">
    <source>
        <dbReference type="SAM" id="MobiDB-lite"/>
    </source>
</evidence>
<dbReference type="Proteomes" id="UP000639772">
    <property type="component" value="Chromosome 3"/>
</dbReference>
<keyword evidence="4" id="KW-0479">Metal-binding</keyword>
<keyword evidence="3" id="KW-0808">Transferase</keyword>
<name>A0A835RP73_VANPL</name>
<dbReference type="SMART" id="SM00184">
    <property type="entry name" value="RING"/>
    <property type="match status" value="1"/>
</dbReference>
<protein>
    <recommendedName>
        <fullName evidence="2">RING-type E3 ubiquitin transferase</fullName>
        <ecNumber evidence="2">2.3.2.27</ecNumber>
    </recommendedName>
</protein>
<dbReference type="GO" id="GO:0005737">
    <property type="term" value="C:cytoplasm"/>
    <property type="evidence" value="ECO:0007669"/>
    <property type="project" value="TreeGrafter"/>
</dbReference>
<dbReference type="AlphaFoldDB" id="A0A835RP73"/>
<evidence type="ECO:0000256" key="3">
    <source>
        <dbReference type="ARBA" id="ARBA00022679"/>
    </source>
</evidence>
<dbReference type="EC" id="2.3.2.27" evidence="2"/>
<evidence type="ECO:0000256" key="7">
    <source>
        <dbReference type="ARBA" id="ARBA00022833"/>
    </source>
</evidence>
<feature type="compositionally biased region" description="Gly residues" evidence="9">
    <location>
        <begin position="242"/>
        <end position="254"/>
    </location>
</feature>
<feature type="compositionally biased region" description="Polar residues" evidence="9">
    <location>
        <begin position="289"/>
        <end position="300"/>
    </location>
</feature>
<comment type="caution">
    <text evidence="11">The sequence shown here is derived from an EMBL/GenBank/DDBJ whole genome shotgun (WGS) entry which is preliminary data.</text>
</comment>
<evidence type="ECO:0000256" key="4">
    <source>
        <dbReference type="ARBA" id="ARBA00022723"/>
    </source>
</evidence>
<dbReference type="FunFam" id="3.30.40.10:FF:000022">
    <property type="entry name" value="E3 ubiquitin-protein ligase RING1-like"/>
    <property type="match status" value="1"/>
</dbReference>
<dbReference type="CDD" id="cd16667">
    <property type="entry name" value="RING-H2_RNF126-like"/>
    <property type="match status" value="1"/>
</dbReference>
<dbReference type="InterPro" id="IPR001841">
    <property type="entry name" value="Znf_RING"/>
</dbReference>
<dbReference type="PANTHER" id="PTHR15710:SF34">
    <property type="entry name" value="E3 UBIQUITIN-PROTEIN LIGASE RHC1A-RELATED"/>
    <property type="match status" value="1"/>
</dbReference>
<evidence type="ECO:0000259" key="10">
    <source>
        <dbReference type="PROSITE" id="PS50089"/>
    </source>
</evidence>
<dbReference type="Gene3D" id="3.30.40.10">
    <property type="entry name" value="Zinc/RING finger domain, C3HC4 (zinc finger)"/>
    <property type="match status" value="1"/>
</dbReference>
<dbReference type="EMBL" id="JADCNM010000003">
    <property type="protein sequence ID" value="KAG0489567.1"/>
    <property type="molecule type" value="Genomic_DNA"/>
</dbReference>
<reference evidence="11 12" key="1">
    <citation type="journal article" date="2020" name="Nat. Food">
        <title>A phased Vanilla planifolia genome enables genetic improvement of flavour and production.</title>
        <authorList>
            <person name="Hasing T."/>
            <person name="Tang H."/>
            <person name="Brym M."/>
            <person name="Khazi F."/>
            <person name="Huang T."/>
            <person name="Chambers A.H."/>
        </authorList>
    </citation>
    <scope>NUCLEOTIDE SEQUENCE [LARGE SCALE GENOMIC DNA]</scope>
    <source>
        <tissue evidence="11">Leaf</tissue>
    </source>
</reference>
<evidence type="ECO:0000256" key="6">
    <source>
        <dbReference type="ARBA" id="ARBA00022786"/>
    </source>
</evidence>
<dbReference type="OrthoDB" id="8062037at2759"/>
<accession>A0A835RP73</accession>
<dbReference type="PANTHER" id="PTHR15710">
    <property type="entry name" value="E3 UBIQUITIN-PROTEIN LIGASE PRAJA"/>
    <property type="match status" value="1"/>
</dbReference>
<dbReference type="GO" id="GO:0008270">
    <property type="term" value="F:zinc ion binding"/>
    <property type="evidence" value="ECO:0007669"/>
    <property type="project" value="UniProtKB-KW"/>
</dbReference>
<dbReference type="PROSITE" id="PS50089">
    <property type="entry name" value="ZF_RING_2"/>
    <property type="match status" value="1"/>
</dbReference>
<dbReference type="Pfam" id="PF14369">
    <property type="entry name" value="Zn_ribbon_19"/>
    <property type="match status" value="1"/>
</dbReference>
<feature type="domain" description="RING-type" evidence="10">
    <location>
        <begin position="182"/>
        <end position="223"/>
    </location>
</feature>
<feature type="compositionally biased region" description="Low complexity" evidence="9">
    <location>
        <begin position="265"/>
        <end position="282"/>
    </location>
</feature>
<gene>
    <name evidence="11" type="ORF">HPP92_006430</name>
</gene>
<feature type="region of interest" description="Disordered" evidence="9">
    <location>
        <begin position="230"/>
        <end position="300"/>
    </location>
</feature>